<gene>
    <name evidence="1" type="ORF">Ami3637_04625</name>
</gene>
<organism evidence="1 2">
    <name type="scientific">Aminipila terrae</name>
    <dbReference type="NCBI Taxonomy" id="2697030"/>
    <lineage>
        <taxon>Bacteria</taxon>
        <taxon>Bacillati</taxon>
        <taxon>Bacillota</taxon>
        <taxon>Clostridia</taxon>
        <taxon>Peptostreptococcales</taxon>
        <taxon>Anaerovoracaceae</taxon>
        <taxon>Aminipila</taxon>
    </lineage>
</organism>
<protein>
    <submittedName>
        <fullName evidence="1">DUF1836 domain-containing protein</fullName>
    </submittedName>
</protein>
<reference evidence="1 2" key="1">
    <citation type="submission" date="2020-01" db="EMBL/GenBank/DDBJ databases">
        <title>Genomic analysis of Aminipila sp. CBA3637.</title>
        <authorList>
            <person name="Kim Y.B."/>
            <person name="Roh S.W."/>
        </authorList>
    </citation>
    <scope>NUCLEOTIDE SEQUENCE [LARGE SCALE GENOMIC DNA]</scope>
    <source>
        <strain evidence="1 2">CBA3637</strain>
    </source>
</reference>
<keyword evidence="2" id="KW-1185">Reference proteome</keyword>
<proteinExistence type="predicted"/>
<name>A0A6P1MJI2_9FIRM</name>
<dbReference type="AlphaFoldDB" id="A0A6P1MJI2"/>
<dbReference type="Proteomes" id="UP000463883">
    <property type="component" value="Chromosome"/>
</dbReference>
<evidence type="ECO:0000313" key="2">
    <source>
        <dbReference type="Proteomes" id="UP000463883"/>
    </source>
</evidence>
<accession>A0A6P1MJI2</accession>
<dbReference type="KEGG" id="amic:Ami3637_04625"/>
<evidence type="ECO:0000313" key="1">
    <source>
        <dbReference type="EMBL" id="QHI71766.1"/>
    </source>
</evidence>
<dbReference type="EMBL" id="CP047591">
    <property type="protein sequence ID" value="QHI71766.1"/>
    <property type="molecule type" value="Genomic_DNA"/>
</dbReference>
<dbReference type="PANTHER" id="PTHR40056">
    <property type="entry name" value="HYPOTHETICAL CYTOSOLIC PROTEIN"/>
    <property type="match status" value="1"/>
</dbReference>
<sequence>MDELKELRRILKEQRPNNWEDIPDIDLYMDQVLNYMVRQHIGLESGESLTSAMVNNYIKKELLPRAKGKRYERKHVAYLTAICLFKQILSVDSTKELLKSQLSDEDIKTFYEKYCIKLDQEYNAVAEKIDENMTKQDISELVLELAISSYAQKIACERLLELLV</sequence>
<dbReference type="RefSeq" id="WP_162361540.1">
    <property type="nucleotide sequence ID" value="NZ_CP047591.1"/>
</dbReference>
<dbReference type="InterPro" id="IPR014975">
    <property type="entry name" value="DUF1836"/>
</dbReference>
<dbReference type="PANTHER" id="PTHR40056:SF1">
    <property type="entry name" value="DUF1836 DOMAIN-CONTAINING PROTEIN"/>
    <property type="match status" value="1"/>
</dbReference>
<dbReference type="Pfam" id="PF08876">
    <property type="entry name" value="DUF1836"/>
    <property type="match status" value="1"/>
</dbReference>